<keyword evidence="6" id="KW-1185">Reference proteome</keyword>
<keyword evidence="1" id="KW-0560">Oxidoreductase</keyword>
<dbReference type="SUPFAM" id="SSF51735">
    <property type="entry name" value="NAD(P)-binding Rossmann-fold domains"/>
    <property type="match status" value="1"/>
</dbReference>
<dbReference type="PANTHER" id="PTHR43818:SF11">
    <property type="entry name" value="BCDNA.GH03377"/>
    <property type="match status" value="1"/>
</dbReference>
<evidence type="ECO:0000313" key="5">
    <source>
        <dbReference type="EMBL" id="OSJ34299.1"/>
    </source>
</evidence>
<dbReference type="InterPro" id="IPR036291">
    <property type="entry name" value="NAD(P)-bd_dom_sf"/>
</dbReference>
<feature type="domain" description="GFO/IDH/MocA-like oxidoreductase" evidence="4">
    <location>
        <begin position="128"/>
        <end position="251"/>
    </location>
</feature>
<evidence type="ECO:0000259" key="4">
    <source>
        <dbReference type="Pfam" id="PF22725"/>
    </source>
</evidence>
<dbReference type="Proteomes" id="UP000193884">
    <property type="component" value="Unassembled WGS sequence"/>
</dbReference>
<dbReference type="Pfam" id="PF22725">
    <property type="entry name" value="GFO_IDH_MocA_C3"/>
    <property type="match status" value="1"/>
</dbReference>
<feature type="domain" description="Gfo/Idh/MocA-like oxidoreductase N-terminal" evidence="3">
    <location>
        <begin position="2"/>
        <end position="120"/>
    </location>
</feature>
<dbReference type="InterPro" id="IPR055170">
    <property type="entry name" value="GFO_IDH_MocA-like_dom"/>
</dbReference>
<evidence type="ECO:0000256" key="2">
    <source>
        <dbReference type="SAM" id="MobiDB-lite"/>
    </source>
</evidence>
<evidence type="ECO:0000313" key="6">
    <source>
        <dbReference type="Proteomes" id="UP000193884"/>
    </source>
</evidence>
<dbReference type="PANTHER" id="PTHR43818">
    <property type="entry name" value="BCDNA.GH03377"/>
    <property type="match status" value="1"/>
</dbReference>
<name>A0ABX3XA03_9BRAD</name>
<dbReference type="EMBL" id="NAFK01000125">
    <property type="protein sequence ID" value="OSJ34299.1"/>
    <property type="molecule type" value="Genomic_DNA"/>
</dbReference>
<feature type="region of interest" description="Disordered" evidence="2">
    <location>
        <begin position="345"/>
        <end position="369"/>
    </location>
</feature>
<evidence type="ECO:0000256" key="1">
    <source>
        <dbReference type="ARBA" id="ARBA00023002"/>
    </source>
</evidence>
<reference evidence="5 6" key="1">
    <citation type="submission" date="2017-03" db="EMBL/GenBank/DDBJ databases">
        <title>Whole genome sequences of fourteen strains of Bradyrhizobium canariense and one strain of Bradyrhizobium japonicum isolated from Lupinus (Papilionoideae: Genisteae) species in Algeria.</title>
        <authorList>
            <person name="Crovadore J."/>
            <person name="Chekireb D."/>
            <person name="Brachmann A."/>
            <person name="Chablais R."/>
            <person name="Cochard B."/>
            <person name="Lefort F."/>
        </authorList>
    </citation>
    <scope>NUCLEOTIDE SEQUENCE [LARGE SCALE GENOMIC DNA]</scope>
    <source>
        <strain evidence="5 6">UBMAN05</strain>
    </source>
</reference>
<dbReference type="SUPFAM" id="SSF55347">
    <property type="entry name" value="Glyceraldehyde-3-phosphate dehydrogenase-like, C-terminal domain"/>
    <property type="match status" value="1"/>
</dbReference>
<gene>
    <name evidence="5" type="ORF">BST63_03935</name>
</gene>
<comment type="caution">
    <text evidence="5">The sequence shown here is derived from an EMBL/GenBank/DDBJ whole genome shotgun (WGS) entry which is preliminary data.</text>
</comment>
<proteinExistence type="predicted"/>
<dbReference type="InterPro" id="IPR050463">
    <property type="entry name" value="Gfo/Idh/MocA_oxidrdct_glycsds"/>
</dbReference>
<dbReference type="RefSeq" id="WP_085383508.1">
    <property type="nucleotide sequence ID" value="NZ_NAFJ01000106.1"/>
</dbReference>
<dbReference type="InterPro" id="IPR000683">
    <property type="entry name" value="Gfo/Idh/MocA-like_OxRdtase_N"/>
</dbReference>
<protein>
    <submittedName>
        <fullName evidence="5">Oxidoreductase</fullName>
    </submittedName>
</protein>
<accession>A0ABX3XA03</accession>
<dbReference type="Gene3D" id="3.40.50.720">
    <property type="entry name" value="NAD(P)-binding Rossmann-like Domain"/>
    <property type="match status" value="1"/>
</dbReference>
<evidence type="ECO:0000259" key="3">
    <source>
        <dbReference type="Pfam" id="PF01408"/>
    </source>
</evidence>
<dbReference type="Gene3D" id="3.30.360.10">
    <property type="entry name" value="Dihydrodipicolinate Reductase, domain 2"/>
    <property type="match status" value="1"/>
</dbReference>
<sequence length="369" mass="40769">MVNVGLIGLGKMGLSHLAIVNTHPAAKLIGVCDTAGYLCSILNKYTGIEVFSSYRELLDHKSLDAVIIATPSRFHGEIVREALLRKLHVFCEKPFCLDVAEGLELAELAERNGVVNQVGYHYRFVGSFNEAKRLLDAQALGRLHHVRVEAYGPVVLRPKGATWRAKSSEGGGCLYDYACHAIDIVNYLVGMPAAVSGTVLNRIFSRDVDDEVYATMHFSDGMTGMIAANWSDDSLRRMSTQVTLWGTNGRMIVDRQEVKTYIRPAAGSAFVAKEGWDVRYTTDLHKDVWYYLRGEEYSAQLDHFFRCIVDGRQENISSFASATQTDRVVSAMLQNAGDAKRRVDAGITMPSPSRGRSGGFMSSVKSALR</sequence>
<dbReference type="Pfam" id="PF01408">
    <property type="entry name" value="GFO_IDH_MocA"/>
    <property type="match status" value="1"/>
</dbReference>
<organism evidence="5 6">
    <name type="scientific">Bradyrhizobium canariense</name>
    <dbReference type="NCBI Taxonomy" id="255045"/>
    <lineage>
        <taxon>Bacteria</taxon>
        <taxon>Pseudomonadati</taxon>
        <taxon>Pseudomonadota</taxon>
        <taxon>Alphaproteobacteria</taxon>
        <taxon>Hyphomicrobiales</taxon>
        <taxon>Nitrobacteraceae</taxon>
        <taxon>Bradyrhizobium</taxon>
    </lineage>
</organism>